<proteinExistence type="predicted"/>
<reference evidence="1 2" key="1">
    <citation type="journal article" date="2003" name="Genome Res.">
        <title>Integrated mapping, chromosomal sequencing and sequence analysis of Cryptosporidium parvum.</title>
        <authorList>
            <person name="Bankier A.T."/>
            <person name="Spriggs H.F."/>
            <person name="Fartmann B."/>
            <person name="Konfortov B.A."/>
            <person name="Madera M."/>
            <person name="Vogel C."/>
            <person name="Teichmann S.A."/>
            <person name="Ivens A."/>
            <person name="Dear P.H."/>
        </authorList>
    </citation>
    <scope>NUCLEOTIDE SEQUENCE [LARGE SCALE GENOMIC DNA]</scope>
    <source>
        <strain evidence="1 2">Iowa</strain>
    </source>
</reference>
<dbReference type="VEuPathDB" id="CryptoDB:CPATCC_0013500"/>
<organism evidence="1 2">
    <name type="scientific">Cryptosporidium parvum</name>
    <dbReference type="NCBI Taxonomy" id="5807"/>
    <lineage>
        <taxon>Eukaryota</taxon>
        <taxon>Sar</taxon>
        <taxon>Alveolata</taxon>
        <taxon>Apicomplexa</taxon>
        <taxon>Conoidasida</taxon>
        <taxon>Coccidia</taxon>
        <taxon>Eucoccidiorida</taxon>
        <taxon>Eimeriorina</taxon>
        <taxon>Cryptosporidiidae</taxon>
        <taxon>Cryptosporidium</taxon>
    </lineage>
</organism>
<accession>A0A7G2HK73</accession>
<dbReference type="Proteomes" id="UP000242991">
    <property type="component" value="Chromosome 6"/>
</dbReference>
<protein>
    <submittedName>
        <fullName evidence="1">Uncharacterized protein</fullName>
    </submittedName>
</protein>
<gene>
    <name evidence="1" type="ORF">1MB.193</name>
</gene>
<evidence type="ECO:0000313" key="1">
    <source>
        <dbReference type="EMBL" id="CAD98490.1"/>
    </source>
</evidence>
<evidence type="ECO:0000313" key="2">
    <source>
        <dbReference type="Proteomes" id="UP000242991"/>
    </source>
</evidence>
<name>A0A7G2HK73_CRYPV</name>
<sequence>MLLNVEQIIGYFAFSNNFYAELTNERNNCTDTYSDFDKFFGNELKLFDDLHIASVINNDTICVYNVSTIIFSRDRAQDKCRAPNIKSLFNINLPFNPNCNCSLFFDRCTSILTISVCSNEGQLYIIEISVFGECEYGFNILTTRSFKTELSNLKLLTQATKSLFLACNELGVFGIISNSTILKDEFLPLFIKKNIFTESLEISAFQIVKTTVTNKNTENIYLITFSEKNKELCLILIRFNPAENNVCSNIIDRRTDIEIGINIDTHPVISLLEGTDHFVLLINSTVYLYKILNFCDYNSENINLQLSSYLNLDLQQSGDKKKLLYPQVYCNKSEIYIARAAFPGNIMNDYDLCLPICEIHKICLNDHTSNNFPSNANLGNSTLVWSQGLQNSFKNPLDISDLKCKLISNIEKLSNFEEIINFLLCRVIGECKSNTVVAMAFNRYLRFLESIISKIVCEKKQCELLNILYSTSKFEDLVNLMKNVYIYLDGKALINKEFETRIKCKYDIEKIIFIITPLHLLINYFKNIGNYCIRIFSDKDKTFLLSPISVSVISSLSRQELDKPSSISDNCNSYLYISLEIIRNYLKLKLDKHLFDLFDFYISDGINNKIIVCALIMELIEVLSKKLTFMNKLEDTINHYTSLNEIFSPASNYINNFNLIYYDILTQNFTTDELKSLIQNIIQFFVNLSPTSNDEVLNFVGKSIKADHNGDVKCLVLNSVDKETNKYFKASNLEIMKVKNTILILNIYSIITRNIFNCGVENILQFFSEDYSFLNLGKYMVTGKLNIITHNCGRINEHHFVPSVDQVYRVYLYYNSIYKFFSSDVFIDSGANDLSLYIFSNKIFWELFLNDFCSKKVSQECNFQLVDLVYDYLEQQIINGCFEHNYTRYISYIIRLLPYKSHTSDSSLSILKQLISDIKLFSKPRIKIYYNSIYFNLLEISINLICACFSSCSPNQKILINEIHKKYLIQYIYLSGNNIEDHSIVKLLNKSLSCFNSKHEKMLFLMVLWIKHYLSNKVENKSELKFSTISASVFATELEEFYSLLIQIFWKKTKFLNNTNSEAFLRFYSKGAFIVRSIYKFLMNEWKRGERYQEIVTLAYLNALDKYCDLCSYNNCTNALFPESWIEFILMNNSRYEEFDSFKIINEALENLSGIIQYFSFEKEVINADSEPLNIIISSLNTCITYSSATLINQFNDRQYSDKPICIPNLFFGIELPKIIYQNNYSQGIHHKVTFLPSIEYISYLKWYFVGINKLLTSDLTLAETYQHFINFCKNIERYKNYLELEYKNDFLTQTSGQKKKKLSYSSPDPKITVFEEILLQNAKLRNIQILKGSDNLAFAININYWSSIISRINHSPYFLQGVHIALLANERIYGAMNSDNPSDSAYTSILPIQLKKMYKDPEYLMKIIRSCSTSIGQHIHIFINVIENLLSFSFIDEALRFITAIISDKQIELPIYFVAKVRDNLILLPRVIFIFVIQCLSLIIVANSLPWIPDYEFSNPITVSERIHQNEIQNLVKRKLMNKYEIKFNEEHEKLRKLINDTKEKVYINQVNQMYDLLADQIRNIGFSCPTTSGIKNQYCNEKRLKGFENMKERSYCENAFDPSPIAYSYNSNEYSYSDSGDIILNYENEDLVLEDSNCVSVIVDGDVLICGDLIVANGQLNTLTSFDALEAQNLSVGKTQPIHSKRRCIIRKGLTVRGSMILPFSNLIVIGKLIVGKNVYTADLQVDLSSNLFIGVLYLFSDVYQNNSGSDSWNPFSITRVKLFHASNSCLNTFDNNIVQNQFQDSSKSNESETKEQNLGSLWSGRKIYVGNSGKLWVRGDISAGEVVISDAGLVFGTCGNLKTNTTHGLGIHIRDSGSLHMMNSSIFTSRLSLIRSSVVIVKKGELKINSILLLHSGSKIRIGGNVMLHIASIRDSSTFYADSLKILNQSIENIEYYHNSYNISSIFGISSTQYTEINDKMAGFFQVVSASAATIYGEVFVQGSIEINDGSEFLSMGKVSIFENAVISDGSEILILGHSNDSNSNNNSNNNCERYQHCILGSILVSNSSNMFIANGSLKVNEHVDLIEGSFLLGESMEVGKSFISTRKSSFFINKGNLIINSVNPSFEVKSNDYKSFFISNGIFIINGKLIVKNGNVVLIMKSYLEVEQIYINQGSLGMSTKSLTVVNGEKGNEFTDLFLFRNKIPINLLINGNLTIDTFSEMLVFEGSISIESVILTSGSIINIKRENNAIQQYQVNINKVVVLQGNSLMNVSERYLLEVNSGIMVDEFSILNCDKTIIKGDVFTDDGGVFIAKSAVISYPTTLVSQDSSKIYIENLQVNYLISRKNTTNTSSEKSNIPLFISENGGSIKIDKCEYICDESFCIKSLFGIRTTESMITIENSFPWFIPVKTSVQFFDLNSTRSKELYQVIDPIALIARKNPEGNKQIEGKSKITFSKGEQVRRGRTWEIDNSKINSANESQPIQWQ</sequence>
<dbReference type="VEuPathDB" id="CryptoDB:CPATCC_0013510"/>
<dbReference type="EMBL" id="BX538351">
    <property type="protein sequence ID" value="CAD98490.1"/>
    <property type="molecule type" value="Genomic_DNA"/>
</dbReference>